<name>A0A9P9IXR3_9HYPO</name>
<dbReference type="PANTHER" id="PTHR11474:SF76">
    <property type="entry name" value="SHKT DOMAIN-CONTAINING PROTEIN"/>
    <property type="match status" value="1"/>
</dbReference>
<evidence type="ECO:0000256" key="1">
    <source>
        <dbReference type="ARBA" id="ARBA00009928"/>
    </source>
</evidence>
<evidence type="ECO:0000256" key="4">
    <source>
        <dbReference type="ARBA" id="ARBA00023008"/>
    </source>
</evidence>
<sequence length="615" mass="69207">MTITELSETVPATHPPTWNDDILPLITAPPWLPEDRRKSVGSGWVNAMRFYSQWNLDNYDDVRGKATQIYTHLRSKAMPITRDPKEFWPEKALETFRDWANAGFPKDSSSDTVAPYVIIPPPKEPEVKVRERPDIMSLSKEQLATYQAKLDDVLNVGSLRSKWQELGLIHAEWCLHYQEATFLWHRAHLRYVEELIDLPIPYWNGFATATSDPSSKFSGLPPAFLEETYVHPLSGKIRPNPLKYALAIDGVGVEANGEKTKYVTRDPILVGGPSSEGWADKVKLFAKYHQQMRDALKCEVYTTTADAQGLGKPWANILKFTEDQPDDLYPFRMHFDGCFEQVHDNIHGWVGYDMADNSRTAFDPIFLSYHANMDRLASYYMESHPETQFTSSYPLQPFVKNATDVSYTDPRRWIYTTIGDMAKDVRALGYTYLMPASPDVWVPPLWTETHGGRLQVNGGQAISLATQQDMVNSKPNLAAASVASGKPLAAEEQVPYIVFRDVGCTTASYSVDILVAGSREKDAEVLGAGHIGQIARIGMGKGRPVIGFSNTRRVCKAPNSTRVVSAEKFAGQLRQKPNVELIVREMTSGKVLTEEEYTKLPGFKPEVIWLPSRLR</sequence>
<keyword evidence="10" id="KW-1185">Reference proteome</keyword>
<proteinExistence type="inferred from homology"/>
<dbReference type="Pfam" id="PF00264">
    <property type="entry name" value="Tyrosinase"/>
    <property type="match status" value="1"/>
</dbReference>
<feature type="domain" description="Tyrosinase copper-binding" evidence="8">
    <location>
        <begin position="363"/>
        <end position="374"/>
    </location>
</feature>
<evidence type="ECO:0000256" key="2">
    <source>
        <dbReference type="ARBA" id="ARBA00011906"/>
    </source>
</evidence>
<accession>A0A9P9IXR3</accession>
<comment type="catalytic activity">
    <reaction evidence="6">
        <text>2 L-dopa + O2 = 2 L-dopaquinone + 2 H2O</text>
        <dbReference type="Rhea" id="RHEA:34287"/>
        <dbReference type="ChEBI" id="CHEBI:15377"/>
        <dbReference type="ChEBI" id="CHEBI:15379"/>
        <dbReference type="ChEBI" id="CHEBI:57504"/>
        <dbReference type="ChEBI" id="CHEBI:57924"/>
        <dbReference type="EC" id="1.14.18.1"/>
    </reaction>
</comment>
<keyword evidence="5" id="KW-0470">Melanin biosynthesis</keyword>
<evidence type="ECO:0000313" key="10">
    <source>
        <dbReference type="Proteomes" id="UP000717696"/>
    </source>
</evidence>
<keyword evidence="3" id="KW-0479">Metal-binding</keyword>
<comment type="caution">
    <text evidence="9">The sequence shown here is derived from an EMBL/GenBank/DDBJ whole genome shotgun (WGS) entry which is preliminary data.</text>
</comment>
<dbReference type="GO" id="GO:0042438">
    <property type="term" value="P:melanin biosynthetic process"/>
    <property type="evidence" value="ECO:0007669"/>
    <property type="project" value="UniProtKB-KW"/>
</dbReference>
<reference evidence="9" key="1">
    <citation type="journal article" date="2021" name="Nat. Commun.">
        <title>Genetic determinants of endophytism in the Arabidopsis root mycobiome.</title>
        <authorList>
            <person name="Mesny F."/>
            <person name="Miyauchi S."/>
            <person name="Thiergart T."/>
            <person name="Pickel B."/>
            <person name="Atanasova L."/>
            <person name="Karlsson M."/>
            <person name="Huettel B."/>
            <person name="Barry K.W."/>
            <person name="Haridas S."/>
            <person name="Chen C."/>
            <person name="Bauer D."/>
            <person name="Andreopoulos W."/>
            <person name="Pangilinan J."/>
            <person name="LaButti K."/>
            <person name="Riley R."/>
            <person name="Lipzen A."/>
            <person name="Clum A."/>
            <person name="Drula E."/>
            <person name="Henrissat B."/>
            <person name="Kohler A."/>
            <person name="Grigoriev I.V."/>
            <person name="Martin F.M."/>
            <person name="Hacquard S."/>
        </authorList>
    </citation>
    <scope>NUCLEOTIDE SEQUENCE</scope>
    <source>
        <strain evidence="9">MPI-CAGE-AT-0021</strain>
    </source>
</reference>
<evidence type="ECO:0000256" key="5">
    <source>
        <dbReference type="ARBA" id="ARBA00023101"/>
    </source>
</evidence>
<evidence type="ECO:0000256" key="6">
    <source>
        <dbReference type="ARBA" id="ARBA00048233"/>
    </source>
</evidence>
<evidence type="ECO:0000313" key="9">
    <source>
        <dbReference type="EMBL" id="KAH7139608.1"/>
    </source>
</evidence>
<dbReference type="Gene3D" id="1.10.1280.10">
    <property type="entry name" value="Di-copper center containing domain from catechol oxidase"/>
    <property type="match status" value="1"/>
</dbReference>
<organism evidence="9 10">
    <name type="scientific">Dactylonectria estremocensis</name>
    <dbReference type="NCBI Taxonomy" id="1079267"/>
    <lineage>
        <taxon>Eukaryota</taxon>
        <taxon>Fungi</taxon>
        <taxon>Dikarya</taxon>
        <taxon>Ascomycota</taxon>
        <taxon>Pezizomycotina</taxon>
        <taxon>Sordariomycetes</taxon>
        <taxon>Hypocreomycetidae</taxon>
        <taxon>Hypocreales</taxon>
        <taxon>Nectriaceae</taxon>
        <taxon>Dactylonectria</taxon>
    </lineage>
</organism>
<dbReference type="GO" id="GO:0046872">
    <property type="term" value="F:metal ion binding"/>
    <property type="evidence" value="ECO:0007669"/>
    <property type="project" value="UniProtKB-KW"/>
</dbReference>
<comment type="similarity">
    <text evidence="1">Belongs to the tyrosinase family.</text>
</comment>
<dbReference type="PRINTS" id="PR00092">
    <property type="entry name" value="TYROSINASE"/>
</dbReference>
<comment type="catalytic activity">
    <reaction evidence="7">
        <text>L-tyrosine + O2 = L-dopaquinone + H2O</text>
        <dbReference type="Rhea" id="RHEA:18117"/>
        <dbReference type="ChEBI" id="CHEBI:15377"/>
        <dbReference type="ChEBI" id="CHEBI:15379"/>
        <dbReference type="ChEBI" id="CHEBI:57924"/>
        <dbReference type="ChEBI" id="CHEBI:58315"/>
        <dbReference type="EC" id="1.14.18.1"/>
    </reaction>
</comment>
<gene>
    <name evidence="9" type="ORF">B0J13DRAFT_504833</name>
</gene>
<dbReference type="EMBL" id="JAGMUU010000014">
    <property type="protein sequence ID" value="KAH7139608.1"/>
    <property type="molecule type" value="Genomic_DNA"/>
</dbReference>
<protein>
    <recommendedName>
        <fullName evidence="2">tyrosinase</fullName>
        <ecNumber evidence="2">1.14.18.1</ecNumber>
    </recommendedName>
</protein>
<evidence type="ECO:0000256" key="7">
    <source>
        <dbReference type="ARBA" id="ARBA00048881"/>
    </source>
</evidence>
<dbReference type="PROSITE" id="PS00498">
    <property type="entry name" value="TYROSINASE_2"/>
    <property type="match status" value="1"/>
</dbReference>
<dbReference type="EC" id="1.14.18.1" evidence="2"/>
<keyword evidence="4" id="KW-0186">Copper</keyword>
<dbReference type="InterPro" id="IPR008922">
    <property type="entry name" value="Di-copper_centre_dom_sf"/>
</dbReference>
<evidence type="ECO:0000256" key="3">
    <source>
        <dbReference type="ARBA" id="ARBA00022723"/>
    </source>
</evidence>
<dbReference type="SUPFAM" id="SSF48056">
    <property type="entry name" value="Di-copper centre-containing domain"/>
    <property type="match status" value="1"/>
</dbReference>
<dbReference type="AlphaFoldDB" id="A0A9P9IXR3"/>
<dbReference type="Proteomes" id="UP000717696">
    <property type="component" value="Unassembled WGS sequence"/>
</dbReference>
<dbReference type="GO" id="GO:0004503">
    <property type="term" value="F:tyrosinase activity"/>
    <property type="evidence" value="ECO:0007669"/>
    <property type="project" value="UniProtKB-EC"/>
</dbReference>
<dbReference type="OrthoDB" id="6132182at2759"/>
<dbReference type="PANTHER" id="PTHR11474">
    <property type="entry name" value="TYROSINASE FAMILY MEMBER"/>
    <property type="match status" value="1"/>
</dbReference>
<evidence type="ECO:0000259" key="8">
    <source>
        <dbReference type="PROSITE" id="PS00498"/>
    </source>
</evidence>
<dbReference type="InterPro" id="IPR050316">
    <property type="entry name" value="Tyrosinase/Hemocyanin"/>
</dbReference>
<dbReference type="InterPro" id="IPR002227">
    <property type="entry name" value="Tyrosinase_Cu-bd"/>
</dbReference>